<dbReference type="Proteomes" id="UP000005237">
    <property type="component" value="Unassembled WGS sequence"/>
</dbReference>
<dbReference type="AlphaFoldDB" id="A0A8R1HMN9"/>
<protein>
    <submittedName>
        <fullName evidence="1">Uncharacterized protein</fullName>
    </submittedName>
</protein>
<organism evidence="1 2">
    <name type="scientific">Caenorhabditis japonica</name>
    <dbReference type="NCBI Taxonomy" id="281687"/>
    <lineage>
        <taxon>Eukaryota</taxon>
        <taxon>Metazoa</taxon>
        <taxon>Ecdysozoa</taxon>
        <taxon>Nematoda</taxon>
        <taxon>Chromadorea</taxon>
        <taxon>Rhabditida</taxon>
        <taxon>Rhabditina</taxon>
        <taxon>Rhabditomorpha</taxon>
        <taxon>Rhabditoidea</taxon>
        <taxon>Rhabditidae</taxon>
        <taxon>Peloderinae</taxon>
        <taxon>Caenorhabditis</taxon>
    </lineage>
</organism>
<accession>A0A8R1HMN9</accession>
<name>A0A8R1HMN9_CAEJA</name>
<keyword evidence="2" id="KW-1185">Reference proteome</keyword>
<evidence type="ECO:0000313" key="1">
    <source>
        <dbReference type="EnsemblMetazoa" id="CJA02024.1"/>
    </source>
</evidence>
<sequence>MSLTILATPRTTRCPVTPRAPKCSRKRSSIQAALIQREPLSARFSENFLTDMDQFIQPKADSTINVSETIVDSKLTGSSLNFRCNKEQQSTKLTKTITPKKSLIDQKNFPTTPKIEFGRQTKLGWTGVQTPKDNFIVFEDIQPMETIDMLADDEPMDVTSNHLLYTHDSMEVDDNMCMEVDEIIDEATVSIARNQ</sequence>
<evidence type="ECO:0000313" key="2">
    <source>
        <dbReference type="Proteomes" id="UP000005237"/>
    </source>
</evidence>
<reference evidence="2" key="1">
    <citation type="submission" date="2010-08" db="EMBL/GenBank/DDBJ databases">
        <authorList>
            <consortium name="Caenorhabditis japonica Sequencing Consortium"/>
            <person name="Wilson R.K."/>
        </authorList>
    </citation>
    <scope>NUCLEOTIDE SEQUENCE [LARGE SCALE GENOMIC DNA]</scope>
    <source>
        <strain evidence="2">DF5081</strain>
    </source>
</reference>
<proteinExistence type="predicted"/>
<reference evidence="1" key="2">
    <citation type="submission" date="2022-06" db="UniProtKB">
        <authorList>
            <consortium name="EnsemblMetazoa"/>
        </authorList>
    </citation>
    <scope>IDENTIFICATION</scope>
    <source>
        <strain evidence="1">DF5081</strain>
    </source>
</reference>
<dbReference type="EnsemblMetazoa" id="CJA02024.1">
    <property type="protein sequence ID" value="CJA02024.1"/>
    <property type="gene ID" value="WBGene00121228"/>
</dbReference>